<dbReference type="PANTHER" id="PTHR46268:SF6">
    <property type="entry name" value="UNIVERSAL STRESS PROTEIN UP12"/>
    <property type="match status" value="1"/>
</dbReference>
<keyword evidence="4" id="KW-1185">Reference proteome</keyword>
<comment type="similarity">
    <text evidence="1">Belongs to the universal stress protein A family.</text>
</comment>
<name>A0A3E0J2K3_9BACI</name>
<dbReference type="CDD" id="cd00293">
    <property type="entry name" value="USP-like"/>
    <property type="match status" value="1"/>
</dbReference>
<dbReference type="Pfam" id="PF00582">
    <property type="entry name" value="Usp"/>
    <property type="match status" value="1"/>
</dbReference>
<dbReference type="AlphaFoldDB" id="A0A3E0J2K3"/>
<accession>A0A3E0J2K3</accession>
<gene>
    <name evidence="3" type="ORF">DYE48_16815</name>
</gene>
<dbReference type="InterPro" id="IPR014729">
    <property type="entry name" value="Rossmann-like_a/b/a_fold"/>
</dbReference>
<dbReference type="SUPFAM" id="SSF52402">
    <property type="entry name" value="Adenine nucleotide alpha hydrolases-like"/>
    <property type="match status" value="1"/>
</dbReference>
<dbReference type="InterPro" id="IPR006015">
    <property type="entry name" value="Universal_stress_UspA"/>
</dbReference>
<dbReference type="PANTHER" id="PTHR46268">
    <property type="entry name" value="STRESS RESPONSE PROTEIN NHAX"/>
    <property type="match status" value="1"/>
</dbReference>
<comment type="caution">
    <text evidence="3">The sequence shown here is derived from an EMBL/GenBank/DDBJ whole genome shotgun (WGS) entry which is preliminary data.</text>
</comment>
<evidence type="ECO:0000259" key="2">
    <source>
        <dbReference type="Pfam" id="PF00582"/>
    </source>
</evidence>
<protein>
    <submittedName>
        <fullName evidence="3">Universal stress protein</fullName>
    </submittedName>
</protein>
<feature type="domain" description="UspA" evidence="2">
    <location>
        <begin position="1"/>
        <end position="139"/>
    </location>
</feature>
<proteinExistence type="inferred from homology"/>
<evidence type="ECO:0000256" key="1">
    <source>
        <dbReference type="ARBA" id="ARBA00008791"/>
    </source>
</evidence>
<evidence type="ECO:0000313" key="4">
    <source>
        <dbReference type="Proteomes" id="UP000256305"/>
    </source>
</evidence>
<organism evidence="3 4">
    <name type="scientific">Halobacillus trueperi</name>
    <dbReference type="NCBI Taxonomy" id="156205"/>
    <lineage>
        <taxon>Bacteria</taxon>
        <taxon>Bacillati</taxon>
        <taxon>Bacillota</taxon>
        <taxon>Bacilli</taxon>
        <taxon>Bacillales</taxon>
        <taxon>Bacillaceae</taxon>
        <taxon>Halobacillus</taxon>
    </lineage>
</organism>
<dbReference type="PRINTS" id="PR01438">
    <property type="entry name" value="UNVRSLSTRESS"/>
</dbReference>
<reference evidence="3 4" key="1">
    <citation type="submission" date="2018-08" db="EMBL/GenBank/DDBJ databases">
        <title>Genome sequence of Halobacillus trueperi KCTC 3686.</title>
        <authorList>
            <person name="Cho K.H."/>
            <person name="Kwak M.-J."/>
            <person name="Kim B.-Y."/>
            <person name="Chun J."/>
        </authorList>
    </citation>
    <scope>NUCLEOTIDE SEQUENCE [LARGE SCALE GENOMIC DNA]</scope>
    <source>
        <strain evidence="3 4">KCTC 3686</strain>
    </source>
</reference>
<dbReference type="Gene3D" id="3.40.50.620">
    <property type="entry name" value="HUPs"/>
    <property type="match status" value="1"/>
</dbReference>
<sequence length="139" mass="14986">MFDRILLASDGSAHAAHAATHAANLAELQPDSKITVVYCIDGTTSKSDVLHEESRSVLLEKRKTRIQSTEKVLEEAGVTYEVEVIKGDPGPKIVAYANEKAYDVVVIGSRGLNGLQEMVLGSVSHKVAKRANCPVMIVK</sequence>
<evidence type="ECO:0000313" key="3">
    <source>
        <dbReference type="EMBL" id="REJ07153.1"/>
    </source>
</evidence>
<dbReference type="RefSeq" id="WP_115824654.1">
    <property type="nucleotide sequence ID" value="NZ_QUAE01000019.1"/>
</dbReference>
<dbReference type="EMBL" id="QUAE01000019">
    <property type="protein sequence ID" value="REJ07153.1"/>
    <property type="molecule type" value="Genomic_DNA"/>
</dbReference>
<dbReference type="Proteomes" id="UP000256305">
    <property type="component" value="Unassembled WGS sequence"/>
</dbReference>
<dbReference type="InterPro" id="IPR006016">
    <property type="entry name" value="UspA"/>
</dbReference>